<comment type="caution">
    <text evidence="1">The sequence shown here is derived from an EMBL/GenBank/DDBJ whole genome shotgun (WGS) entry which is preliminary data.</text>
</comment>
<gene>
    <name evidence="1" type="ORF">Pgy4_38733</name>
</gene>
<evidence type="ECO:0000313" key="1">
    <source>
        <dbReference type="EMBL" id="EGH18915.1"/>
    </source>
</evidence>
<proteinExistence type="predicted"/>
<dbReference type="Proteomes" id="UP000005466">
    <property type="component" value="Unassembled WGS sequence"/>
</dbReference>
<dbReference type="EMBL" id="ADWY01003332">
    <property type="protein sequence ID" value="EGH18915.1"/>
    <property type="molecule type" value="Genomic_DNA"/>
</dbReference>
<dbReference type="AlphaFoldDB" id="F3CI23"/>
<dbReference type="HOGENOM" id="CLU_3281626_0_0_6"/>
<protein>
    <submittedName>
        <fullName evidence="1">LuxR family transcriptional regulator</fullName>
    </submittedName>
</protein>
<feature type="non-terminal residue" evidence="1">
    <location>
        <position position="41"/>
    </location>
</feature>
<reference evidence="1 2" key="1">
    <citation type="journal article" date="2011" name="PLoS Pathog.">
        <title>Dynamic evolution of pathogenicity revealed by sequencing and comparative genomics of 19 Pseudomonas syringae isolates.</title>
        <authorList>
            <person name="Baltrus D.A."/>
            <person name="Nishimura M.T."/>
            <person name="Romanchuk A."/>
            <person name="Chang J.H."/>
            <person name="Mukhtar M.S."/>
            <person name="Cherkis K."/>
            <person name="Roach J."/>
            <person name="Grant S.R."/>
            <person name="Jones C.D."/>
            <person name="Dangl J.L."/>
        </authorList>
    </citation>
    <scope>NUCLEOTIDE SEQUENCE [LARGE SCALE GENOMIC DNA]</scope>
    <source>
        <strain evidence="2">race 4</strain>
    </source>
</reference>
<organism evidence="1 2">
    <name type="scientific">Pseudomonas savastanoi pv. glycinea str. race 4</name>
    <dbReference type="NCBI Taxonomy" id="875330"/>
    <lineage>
        <taxon>Bacteria</taxon>
        <taxon>Pseudomonadati</taxon>
        <taxon>Pseudomonadota</taxon>
        <taxon>Gammaproteobacteria</taxon>
        <taxon>Pseudomonadales</taxon>
        <taxon>Pseudomonadaceae</taxon>
        <taxon>Pseudomonas</taxon>
    </lineage>
</organism>
<sequence>MAAAPAIKRQVLGRDALVRQLHELTLKRRLLTLTGPGGAGK</sequence>
<name>F3CI23_PSESG</name>
<accession>F3CI23</accession>
<evidence type="ECO:0000313" key="2">
    <source>
        <dbReference type="Proteomes" id="UP000005466"/>
    </source>
</evidence>